<dbReference type="KEGG" id="cox:E0W60_29835"/>
<evidence type="ECO:0000313" key="3">
    <source>
        <dbReference type="Proteomes" id="UP000295294"/>
    </source>
</evidence>
<geneLocation type="plasmid" evidence="2">
    <name>unnamed1</name>
</geneLocation>
<dbReference type="Pfam" id="PF13692">
    <property type="entry name" value="Glyco_trans_1_4"/>
    <property type="match status" value="1"/>
</dbReference>
<feature type="domain" description="Glycosyltransferase subfamily 4-like N-terminal" evidence="1">
    <location>
        <begin position="21"/>
        <end position="174"/>
    </location>
</feature>
<dbReference type="PANTHER" id="PTHR45947">
    <property type="entry name" value="SULFOQUINOVOSYL TRANSFERASE SQD2"/>
    <property type="match status" value="1"/>
</dbReference>
<dbReference type="Gene3D" id="3.40.50.2000">
    <property type="entry name" value="Glycogen Phosphorylase B"/>
    <property type="match status" value="2"/>
</dbReference>
<dbReference type="InterPro" id="IPR028098">
    <property type="entry name" value="Glyco_trans_4-like_N"/>
</dbReference>
<name>A0A4P7LID9_9BURK</name>
<keyword evidence="2" id="KW-0808">Transferase</keyword>
<dbReference type="Proteomes" id="UP000295294">
    <property type="component" value="Plasmid unnamed1"/>
</dbReference>
<dbReference type="PANTHER" id="PTHR45947:SF3">
    <property type="entry name" value="SULFOQUINOVOSYL TRANSFERASE SQD2"/>
    <property type="match status" value="1"/>
</dbReference>
<accession>A0A4P7LID9</accession>
<dbReference type="GO" id="GO:0016757">
    <property type="term" value="F:glycosyltransferase activity"/>
    <property type="evidence" value="ECO:0007669"/>
    <property type="project" value="UniProtKB-ARBA"/>
</dbReference>
<proteinExistence type="predicted"/>
<dbReference type="AlphaFoldDB" id="A0A4P7LID9"/>
<dbReference type="SUPFAM" id="SSF53756">
    <property type="entry name" value="UDP-Glycosyltransferase/glycogen phosphorylase"/>
    <property type="match status" value="1"/>
</dbReference>
<sequence>MKITHLIESTATGTLAMVCLAANHFAARGHKISVVYSQRPETPSNLAGLFHRDVALHALPMGPKDLPVSLIEVRRKLKELNPDVLHMHSSFAGFVGRMATLGWRSDLRALYSPHCISFMRTDISRTRRRIFTLLEAVAARGRASYVACSRSEAQAIERSLGRPAILLENAVDVDFFAPSQWEASTSAMRSGARFTVVTAGGIRRQKGFELFAEIARRLSGQGFDFLWIGDGDTASKAVLIDAGVRVSGWRTRQDVRDILHAAHTYLSTAAWEGMPISVIEAMAAGLPVLASRCAGNVDVIDDGINGLLFSVADEAVSCLERLRGDSSLHTDLASGGQQAARQRFAQGRFLDELEQIYIGPSKPH</sequence>
<evidence type="ECO:0000259" key="1">
    <source>
        <dbReference type="Pfam" id="PF13439"/>
    </source>
</evidence>
<dbReference type="OrthoDB" id="9813211at2"/>
<reference evidence="2 3" key="1">
    <citation type="submission" date="2019-03" db="EMBL/GenBank/DDBJ databases">
        <title>Efficiently degradation of phenoxyalkanoic acid herbicides by Cupriavidus oxalaticus strain X32.</title>
        <authorList>
            <person name="Sheng X."/>
        </authorList>
    </citation>
    <scope>NUCLEOTIDE SEQUENCE [LARGE SCALE GENOMIC DNA]</scope>
    <source>
        <strain evidence="2 3">X32</strain>
        <plasmid evidence="2 3">unnamed1</plasmid>
    </source>
</reference>
<keyword evidence="2" id="KW-0614">Plasmid</keyword>
<dbReference type="Pfam" id="PF13439">
    <property type="entry name" value="Glyco_transf_4"/>
    <property type="match status" value="1"/>
</dbReference>
<dbReference type="EMBL" id="CP038636">
    <property type="protein sequence ID" value="QBY55910.1"/>
    <property type="molecule type" value="Genomic_DNA"/>
</dbReference>
<evidence type="ECO:0000313" key="2">
    <source>
        <dbReference type="EMBL" id="QBY55910.1"/>
    </source>
</evidence>
<protein>
    <submittedName>
        <fullName evidence="2">Glycosyltransferase</fullName>
    </submittedName>
</protein>
<dbReference type="InterPro" id="IPR050194">
    <property type="entry name" value="Glycosyltransferase_grp1"/>
</dbReference>
<organism evidence="2 3">
    <name type="scientific">Cupriavidus oxalaticus</name>
    <dbReference type="NCBI Taxonomy" id="96344"/>
    <lineage>
        <taxon>Bacteria</taxon>
        <taxon>Pseudomonadati</taxon>
        <taxon>Pseudomonadota</taxon>
        <taxon>Betaproteobacteria</taxon>
        <taxon>Burkholderiales</taxon>
        <taxon>Burkholderiaceae</taxon>
        <taxon>Cupriavidus</taxon>
    </lineage>
</organism>
<gene>
    <name evidence="2" type="ORF">E0W60_29835</name>
</gene>